<sequence length="183" mass="20950">MLGWDDPDQHLLRHGYSQANDHNAIVFLALHPLAIGELNEGRQPHQDVSRVQSIWTDTGIYFCLVHKQVLIYFGTARDPVLCIQDEQFECAVKLFLWPEPLKSLNLLNHRYPRFKAIAIRLASPGGLPYPKLSMYVQSAIDSKKGSTDTTWLENRVQAFRDDRVDKMLIFVSEIWAQGSTKCP</sequence>
<dbReference type="OrthoDB" id="3259529at2759"/>
<evidence type="ECO:0000313" key="2">
    <source>
        <dbReference type="Proteomes" id="UP000248405"/>
    </source>
</evidence>
<dbReference type="RefSeq" id="XP_025557534.1">
    <property type="nucleotide sequence ID" value="XM_025709217.1"/>
</dbReference>
<proteinExistence type="predicted"/>
<name>A0A319B0Q8_ASPVC</name>
<protein>
    <submittedName>
        <fullName evidence="1">Uncharacterized protein</fullName>
    </submittedName>
</protein>
<accession>A0A319B0Q8</accession>
<gene>
    <name evidence="1" type="ORF">BO88DRAFT_430117</name>
</gene>
<keyword evidence="2" id="KW-1185">Reference proteome</keyword>
<dbReference type="AlphaFoldDB" id="A0A319B0Q8"/>
<organism evidence="1 2">
    <name type="scientific">Aspergillus vadensis (strain CBS 113365 / IMI 142717 / IBT 24658)</name>
    <dbReference type="NCBI Taxonomy" id="1448311"/>
    <lineage>
        <taxon>Eukaryota</taxon>
        <taxon>Fungi</taxon>
        <taxon>Dikarya</taxon>
        <taxon>Ascomycota</taxon>
        <taxon>Pezizomycotina</taxon>
        <taxon>Eurotiomycetes</taxon>
        <taxon>Eurotiomycetidae</taxon>
        <taxon>Eurotiales</taxon>
        <taxon>Aspergillaceae</taxon>
        <taxon>Aspergillus</taxon>
        <taxon>Aspergillus subgen. Circumdati</taxon>
    </lineage>
</organism>
<dbReference type="EMBL" id="KZ821649">
    <property type="protein sequence ID" value="PYH63740.1"/>
    <property type="molecule type" value="Genomic_DNA"/>
</dbReference>
<evidence type="ECO:0000313" key="1">
    <source>
        <dbReference type="EMBL" id="PYH63740.1"/>
    </source>
</evidence>
<dbReference type="Proteomes" id="UP000248405">
    <property type="component" value="Unassembled WGS sequence"/>
</dbReference>
<reference evidence="1" key="1">
    <citation type="submission" date="2016-12" db="EMBL/GenBank/DDBJ databases">
        <title>The genomes of Aspergillus section Nigri reveals drivers in fungal speciation.</title>
        <authorList>
            <consortium name="DOE Joint Genome Institute"/>
            <person name="Vesth T.C."/>
            <person name="Nybo J."/>
            <person name="Theobald S."/>
            <person name="Brandl J."/>
            <person name="Frisvad J.C."/>
            <person name="Nielsen K.F."/>
            <person name="Lyhne E.K."/>
            <person name="Kogle M.E."/>
            <person name="Kuo A."/>
            <person name="Riley R."/>
            <person name="Clum A."/>
            <person name="Nolan M."/>
            <person name="Lipzen A."/>
            <person name="Salamov A."/>
            <person name="Henrissat B."/>
            <person name="Wiebenga A."/>
            <person name="De Vries R.P."/>
            <person name="Grigoriev I.V."/>
            <person name="Mortensen U.H."/>
            <person name="Andersen M.R."/>
            <person name="Baker S.E."/>
        </authorList>
    </citation>
    <scope>NUCLEOTIDE SEQUENCE [LARGE SCALE GENOMIC DNA]</scope>
    <source>
        <strain evidence="1">CBS 113365</strain>
    </source>
</reference>
<dbReference type="GeneID" id="37213809"/>